<dbReference type="PANTHER" id="PTHR43401">
    <property type="entry name" value="L-THREONINE 3-DEHYDROGENASE"/>
    <property type="match status" value="1"/>
</dbReference>
<evidence type="ECO:0000256" key="3">
    <source>
        <dbReference type="ARBA" id="ARBA00023002"/>
    </source>
</evidence>
<keyword evidence="2 4" id="KW-0862">Zinc</keyword>
<dbReference type="InterPro" id="IPR020843">
    <property type="entry name" value="ER"/>
</dbReference>
<organism evidence="6 7">
    <name type="scientific">Trichomonascus ciferrii</name>
    <dbReference type="NCBI Taxonomy" id="44093"/>
    <lineage>
        <taxon>Eukaryota</taxon>
        <taxon>Fungi</taxon>
        <taxon>Dikarya</taxon>
        <taxon>Ascomycota</taxon>
        <taxon>Saccharomycotina</taxon>
        <taxon>Dipodascomycetes</taxon>
        <taxon>Dipodascales</taxon>
        <taxon>Trichomonascaceae</taxon>
        <taxon>Trichomonascus</taxon>
        <taxon>Trichomonascus ciferrii complex</taxon>
    </lineage>
</organism>
<reference evidence="6" key="1">
    <citation type="journal article" date="2019" name="G3 (Bethesda)">
        <title>Genome Assemblies of Two Rare Opportunistic Yeast Pathogens: Diutina rugosa (syn. Candida rugosa) and Trichomonascus ciferrii (syn. Candida ciferrii).</title>
        <authorList>
            <person name="Mixao V."/>
            <person name="Saus E."/>
            <person name="Hansen A.P."/>
            <person name="Lass-Florl C."/>
            <person name="Gabaldon T."/>
        </authorList>
    </citation>
    <scope>NUCLEOTIDE SEQUENCE</scope>
    <source>
        <strain evidence="6">CBS 4856</strain>
    </source>
</reference>
<dbReference type="VEuPathDB" id="FungiDB:TRICI_001101"/>
<dbReference type="InterPro" id="IPR002328">
    <property type="entry name" value="ADH_Zn_CS"/>
</dbReference>
<dbReference type="SUPFAM" id="SSF51735">
    <property type="entry name" value="NAD(P)-binding Rossmann-fold domains"/>
    <property type="match status" value="1"/>
</dbReference>
<dbReference type="AlphaFoldDB" id="A0A642VCL7"/>
<protein>
    <recommendedName>
        <fullName evidence="5">Enoyl reductase (ER) domain-containing protein</fullName>
    </recommendedName>
</protein>
<dbReference type="OrthoDB" id="1879366at2759"/>
<keyword evidence="7" id="KW-1185">Reference proteome</keyword>
<evidence type="ECO:0000313" key="6">
    <source>
        <dbReference type="EMBL" id="KAA8916745.1"/>
    </source>
</evidence>
<dbReference type="SUPFAM" id="SSF50129">
    <property type="entry name" value="GroES-like"/>
    <property type="match status" value="1"/>
</dbReference>
<name>A0A642VCL7_9ASCO</name>
<accession>A0A642VCL7</accession>
<keyword evidence="1 4" id="KW-0479">Metal-binding</keyword>
<gene>
    <name evidence="6" type="ORF">TRICI_001101</name>
</gene>
<dbReference type="SMART" id="SM00829">
    <property type="entry name" value="PKS_ER"/>
    <property type="match status" value="1"/>
</dbReference>
<dbReference type="Gene3D" id="3.40.50.720">
    <property type="entry name" value="NAD(P)-binding Rossmann-like Domain"/>
    <property type="match status" value="1"/>
</dbReference>
<evidence type="ECO:0000259" key="5">
    <source>
        <dbReference type="SMART" id="SM00829"/>
    </source>
</evidence>
<comment type="similarity">
    <text evidence="4">Belongs to the zinc-containing alcohol dehydrogenase family.</text>
</comment>
<evidence type="ECO:0000256" key="4">
    <source>
        <dbReference type="RuleBase" id="RU361277"/>
    </source>
</evidence>
<dbReference type="PROSITE" id="PS00059">
    <property type="entry name" value="ADH_ZINC"/>
    <property type="match status" value="1"/>
</dbReference>
<dbReference type="GO" id="GO:0008270">
    <property type="term" value="F:zinc ion binding"/>
    <property type="evidence" value="ECO:0007669"/>
    <property type="project" value="InterPro"/>
</dbReference>
<dbReference type="CDD" id="cd08239">
    <property type="entry name" value="THR_DH_like"/>
    <property type="match status" value="1"/>
</dbReference>
<sequence length="363" mass="39685">MTVSNTEMNGVVIHGGKKLTVGKHKVPKPGHDQVLLKMQSSALCGSDLRVIYRPENPKTDGPDGYKGVIAGHEPCGQIVELGPNVDDNWKIDDKVVVYHIHGCGNCRNCRNGLYISCYNLDKRQAYGWQRDGGHGEYILANTSDLVKLKGNLTYMDGSMIACGLGTAYAATIRGQISGRDTVLITGLGPVGIGCALLAQKEGAKVVGLEMDEGRRKVAKDLGIDSFWAENAADVLKYINEEFGPSVVVDCSGNPKARHLGLEVCREWGRVVFVGEGNNVEFDVSELVIHKSLAIYGSWVCSIQQMEDLVEKLVRWDLSPEIMVTHAFTIDQAEEAYTLFDGGKTGKVVIASEEEIKRWKSKSK</sequence>
<dbReference type="PANTHER" id="PTHR43401:SF2">
    <property type="entry name" value="L-THREONINE 3-DEHYDROGENASE"/>
    <property type="match status" value="1"/>
</dbReference>
<dbReference type="EMBL" id="SWFS01000083">
    <property type="protein sequence ID" value="KAA8916745.1"/>
    <property type="molecule type" value="Genomic_DNA"/>
</dbReference>
<comment type="caution">
    <text evidence="6">The sequence shown here is derived from an EMBL/GenBank/DDBJ whole genome shotgun (WGS) entry which is preliminary data.</text>
</comment>
<dbReference type="Gene3D" id="3.90.180.10">
    <property type="entry name" value="Medium-chain alcohol dehydrogenases, catalytic domain"/>
    <property type="match status" value="1"/>
</dbReference>
<dbReference type="InterPro" id="IPR013154">
    <property type="entry name" value="ADH-like_N"/>
</dbReference>
<dbReference type="Pfam" id="PF00107">
    <property type="entry name" value="ADH_zinc_N"/>
    <property type="match status" value="1"/>
</dbReference>
<evidence type="ECO:0000256" key="1">
    <source>
        <dbReference type="ARBA" id="ARBA00022723"/>
    </source>
</evidence>
<dbReference type="InterPro" id="IPR036291">
    <property type="entry name" value="NAD(P)-bd_dom_sf"/>
</dbReference>
<dbReference type="InterPro" id="IPR013149">
    <property type="entry name" value="ADH-like_C"/>
</dbReference>
<dbReference type="Pfam" id="PF08240">
    <property type="entry name" value="ADH_N"/>
    <property type="match status" value="1"/>
</dbReference>
<evidence type="ECO:0000313" key="7">
    <source>
        <dbReference type="Proteomes" id="UP000761534"/>
    </source>
</evidence>
<dbReference type="InterPro" id="IPR050129">
    <property type="entry name" value="Zn_alcohol_dh"/>
</dbReference>
<keyword evidence="3" id="KW-0560">Oxidoreductase</keyword>
<dbReference type="Proteomes" id="UP000761534">
    <property type="component" value="Unassembled WGS sequence"/>
</dbReference>
<dbReference type="GO" id="GO:0016491">
    <property type="term" value="F:oxidoreductase activity"/>
    <property type="evidence" value="ECO:0007669"/>
    <property type="project" value="UniProtKB-KW"/>
</dbReference>
<feature type="domain" description="Enoyl reductase (ER)" evidence="5">
    <location>
        <begin position="15"/>
        <end position="349"/>
    </location>
</feature>
<dbReference type="InterPro" id="IPR011032">
    <property type="entry name" value="GroES-like_sf"/>
</dbReference>
<proteinExistence type="inferred from homology"/>
<evidence type="ECO:0000256" key="2">
    <source>
        <dbReference type="ARBA" id="ARBA00022833"/>
    </source>
</evidence>
<comment type="cofactor">
    <cofactor evidence="4">
        <name>Zn(2+)</name>
        <dbReference type="ChEBI" id="CHEBI:29105"/>
    </cofactor>
</comment>